<gene>
    <name evidence="2" type="ORF">QE404_002867</name>
</gene>
<dbReference type="Gene3D" id="3.40.50.720">
    <property type="entry name" value="NAD(P)-binding Rossmann-like Domain"/>
    <property type="match status" value="1"/>
</dbReference>
<dbReference type="RefSeq" id="WP_307451443.1">
    <property type="nucleotide sequence ID" value="NZ_JAUTAL010000001.1"/>
</dbReference>
<evidence type="ECO:0000313" key="3">
    <source>
        <dbReference type="Proteomes" id="UP001225072"/>
    </source>
</evidence>
<keyword evidence="2" id="KW-0560">Oxidoreductase</keyword>
<dbReference type="PANTHER" id="PTHR43162:SF1">
    <property type="entry name" value="PRESTALK A DIFFERENTIATION PROTEIN A"/>
    <property type="match status" value="1"/>
</dbReference>
<dbReference type="SUPFAM" id="SSF51735">
    <property type="entry name" value="NAD(P)-binding Rossmann-fold domains"/>
    <property type="match status" value="1"/>
</dbReference>
<name>A0ABU0TKZ7_9FLAO</name>
<accession>A0ABU0TKZ7</accession>
<dbReference type="PANTHER" id="PTHR43162">
    <property type="match status" value="1"/>
</dbReference>
<dbReference type="InterPro" id="IPR008030">
    <property type="entry name" value="NmrA-like"/>
</dbReference>
<protein>
    <submittedName>
        <fullName evidence="2">NAD(P)H dehydrogenase (Quinone)</fullName>
        <ecNumber evidence="2">1.6.5.2</ecNumber>
    </submittedName>
</protein>
<organism evidence="2 3">
    <name type="scientific">Chryseobacterium camelliae</name>
    <dbReference type="NCBI Taxonomy" id="1265445"/>
    <lineage>
        <taxon>Bacteria</taxon>
        <taxon>Pseudomonadati</taxon>
        <taxon>Bacteroidota</taxon>
        <taxon>Flavobacteriia</taxon>
        <taxon>Flavobacteriales</taxon>
        <taxon>Weeksellaceae</taxon>
        <taxon>Chryseobacterium group</taxon>
        <taxon>Chryseobacterium</taxon>
    </lineage>
</organism>
<dbReference type="EMBL" id="JAUTAL010000001">
    <property type="protein sequence ID" value="MDQ1097720.1"/>
    <property type="molecule type" value="Genomic_DNA"/>
</dbReference>
<evidence type="ECO:0000313" key="2">
    <source>
        <dbReference type="EMBL" id="MDQ1097720.1"/>
    </source>
</evidence>
<dbReference type="InterPro" id="IPR051604">
    <property type="entry name" value="Ergot_Alk_Oxidoreductase"/>
</dbReference>
<keyword evidence="3" id="KW-1185">Reference proteome</keyword>
<sequence>MQNKKITVFSATGKIGSELIGLLSAAGIQTIAVSRNPEKAIRMPCVQWVQADMSSRESLYKTMEDADSVFLLSGHSHGFVEEQSNVISVARELGIKHIVKLSSAAADKDSPFLIARVHGEVEEILRNAGITHTLLRPTGMMQNWLGELAHSVKTEGKIYDATGEGKRAYVDIRDIAEVAFRILLQPEPHAGHSYFLTGGTAVNYGEVAETISRITNQNVSFVSLNIEELRQRMQQQGKPEWVINTLLAYTQLQRDGKTATVSTDVETVLHQPARTIEDFFRDYKNAFLK</sequence>
<dbReference type="CDD" id="cd05269">
    <property type="entry name" value="TMR_SDR_a"/>
    <property type="match status" value="1"/>
</dbReference>
<dbReference type="Gene3D" id="3.90.25.10">
    <property type="entry name" value="UDP-galactose 4-epimerase, domain 1"/>
    <property type="match status" value="1"/>
</dbReference>
<feature type="domain" description="NmrA-like" evidence="1">
    <location>
        <begin position="2"/>
        <end position="255"/>
    </location>
</feature>
<reference evidence="2 3" key="1">
    <citation type="submission" date="2023-07" db="EMBL/GenBank/DDBJ databases">
        <title>Functional and genomic diversity of the sorghum phyllosphere microbiome.</title>
        <authorList>
            <person name="Shade A."/>
        </authorList>
    </citation>
    <scope>NUCLEOTIDE SEQUENCE [LARGE SCALE GENOMIC DNA]</scope>
    <source>
        <strain evidence="2 3">SORGH_AS_1064</strain>
    </source>
</reference>
<dbReference type="Proteomes" id="UP001225072">
    <property type="component" value="Unassembled WGS sequence"/>
</dbReference>
<dbReference type="GO" id="GO:0003955">
    <property type="term" value="F:NAD(P)H dehydrogenase (quinone) activity"/>
    <property type="evidence" value="ECO:0007669"/>
    <property type="project" value="UniProtKB-EC"/>
</dbReference>
<proteinExistence type="predicted"/>
<comment type="caution">
    <text evidence="2">The sequence shown here is derived from an EMBL/GenBank/DDBJ whole genome shotgun (WGS) entry which is preliminary data.</text>
</comment>
<dbReference type="InterPro" id="IPR036291">
    <property type="entry name" value="NAD(P)-bd_dom_sf"/>
</dbReference>
<dbReference type="Pfam" id="PF05368">
    <property type="entry name" value="NmrA"/>
    <property type="match status" value="1"/>
</dbReference>
<evidence type="ECO:0000259" key="1">
    <source>
        <dbReference type="Pfam" id="PF05368"/>
    </source>
</evidence>
<dbReference type="EC" id="1.6.5.2" evidence="2"/>